<dbReference type="InterPro" id="IPR035919">
    <property type="entry name" value="EAL_sf"/>
</dbReference>
<dbReference type="Gene3D" id="3.30.70.270">
    <property type="match status" value="2"/>
</dbReference>
<dbReference type="SUPFAM" id="SSF55781">
    <property type="entry name" value="GAF domain-like"/>
    <property type="match status" value="1"/>
</dbReference>
<dbReference type="InterPro" id="IPR043128">
    <property type="entry name" value="Rev_trsase/Diguanyl_cyclase"/>
</dbReference>
<dbReference type="CDD" id="cd01949">
    <property type="entry name" value="GGDEF"/>
    <property type="match status" value="2"/>
</dbReference>
<dbReference type="InterPro" id="IPR001633">
    <property type="entry name" value="EAL_dom"/>
</dbReference>
<keyword evidence="1" id="KW-0472">Membrane</keyword>
<evidence type="ECO:0000256" key="1">
    <source>
        <dbReference type="SAM" id="Phobius"/>
    </source>
</evidence>
<dbReference type="Proteomes" id="UP000287601">
    <property type="component" value="Chromosome"/>
</dbReference>
<dbReference type="FunFam" id="3.30.70.270:FF:000001">
    <property type="entry name" value="Diguanylate cyclase domain protein"/>
    <property type="match status" value="1"/>
</dbReference>
<dbReference type="SUPFAM" id="SSF141868">
    <property type="entry name" value="EAL domain-like"/>
    <property type="match status" value="1"/>
</dbReference>
<dbReference type="Gene3D" id="3.20.20.450">
    <property type="entry name" value="EAL domain"/>
    <property type="match status" value="1"/>
</dbReference>
<evidence type="ECO:0000313" key="5">
    <source>
        <dbReference type="Proteomes" id="UP000287601"/>
    </source>
</evidence>
<dbReference type="InterPro" id="IPR029787">
    <property type="entry name" value="Nucleotide_cyclase"/>
</dbReference>
<dbReference type="AlphaFoldDB" id="A0A410PXH9"/>
<dbReference type="SMART" id="SM00052">
    <property type="entry name" value="EAL"/>
    <property type="match status" value="1"/>
</dbReference>
<dbReference type="Gene3D" id="3.30.450.40">
    <property type="match status" value="1"/>
</dbReference>
<dbReference type="NCBIfam" id="TIGR00254">
    <property type="entry name" value="GGDEF"/>
    <property type="match status" value="2"/>
</dbReference>
<dbReference type="Pfam" id="PF00990">
    <property type="entry name" value="GGDEF"/>
    <property type="match status" value="2"/>
</dbReference>
<dbReference type="PROSITE" id="PS50887">
    <property type="entry name" value="GGDEF"/>
    <property type="match status" value="2"/>
</dbReference>
<feature type="domain" description="EAL" evidence="2">
    <location>
        <begin position="729"/>
        <end position="983"/>
    </location>
</feature>
<evidence type="ECO:0000313" key="4">
    <source>
        <dbReference type="EMBL" id="QAT43677.1"/>
    </source>
</evidence>
<keyword evidence="1" id="KW-0812">Transmembrane</keyword>
<dbReference type="GO" id="GO:0071111">
    <property type="term" value="F:cyclic-guanylate-specific phosphodiesterase activity"/>
    <property type="evidence" value="ECO:0007669"/>
    <property type="project" value="InterPro"/>
</dbReference>
<evidence type="ECO:0000259" key="3">
    <source>
        <dbReference type="PROSITE" id="PS50887"/>
    </source>
</evidence>
<protein>
    <submittedName>
        <fullName evidence="4">Diguanylate cyclase</fullName>
    </submittedName>
</protein>
<dbReference type="PROSITE" id="PS50883">
    <property type="entry name" value="EAL"/>
    <property type="match status" value="1"/>
</dbReference>
<dbReference type="InterPro" id="IPR029016">
    <property type="entry name" value="GAF-like_dom_sf"/>
</dbReference>
<feature type="transmembrane region" description="Helical" evidence="1">
    <location>
        <begin position="150"/>
        <end position="169"/>
    </location>
</feature>
<reference evidence="4 5" key="1">
    <citation type="submission" date="2019-01" db="EMBL/GenBank/DDBJ databases">
        <title>Draft genomes of a novel of Aminipila strains.</title>
        <authorList>
            <person name="Ma S."/>
        </authorList>
    </citation>
    <scope>NUCLEOTIDE SEQUENCE [LARGE SCALE GENOMIC DNA]</scope>
    <source>
        <strain evidence="5">JN-39</strain>
    </source>
</reference>
<dbReference type="KEGG" id="amij:EQM06_10835"/>
<organism evidence="4 5">
    <name type="scientific">Aminipila luticellarii</name>
    <dbReference type="NCBI Taxonomy" id="2507160"/>
    <lineage>
        <taxon>Bacteria</taxon>
        <taxon>Bacillati</taxon>
        <taxon>Bacillota</taxon>
        <taxon>Clostridia</taxon>
        <taxon>Peptostreptococcales</taxon>
        <taxon>Anaerovoracaceae</taxon>
        <taxon>Aminipila</taxon>
    </lineage>
</organism>
<feature type="transmembrane region" description="Helical" evidence="1">
    <location>
        <begin position="123"/>
        <end position="143"/>
    </location>
</feature>
<dbReference type="PANTHER" id="PTHR33121">
    <property type="entry name" value="CYCLIC DI-GMP PHOSPHODIESTERASE PDEF"/>
    <property type="match status" value="1"/>
</dbReference>
<dbReference type="CDD" id="cd01948">
    <property type="entry name" value="EAL"/>
    <property type="match status" value="1"/>
</dbReference>
<feature type="transmembrane region" description="Helical" evidence="1">
    <location>
        <begin position="85"/>
        <end position="117"/>
    </location>
</feature>
<evidence type="ECO:0000259" key="2">
    <source>
        <dbReference type="PROSITE" id="PS50883"/>
    </source>
</evidence>
<dbReference type="OrthoDB" id="9762141at2"/>
<proteinExistence type="predicted"/>
<keyword evidence="1" id="KW-1133">Transmembrane helix</keyword>
<feature type="domain" description="GGDEF" evidence="3">
    <location>
        <begin position="596"/>
        <end position="725"/>
    </location>
</feature>
<name>A0A410PXH9_9FIRM</name>
<dbReference type="SUPFAM" id="SSF55073">
    <property type="entry name" value="Nucleotide cyclase"/>
    <property type="match status" value="2"/>
</dbReference>
<gene>
    <name evidence="4" type="ORF">EQM06_10835</name>
</gene>
<dbReference type="SMART" id="SM00267">
    <property type="entry name" value="GGDEF"/>
    <property type="match status" value="2"/>
</dbReference>
<feature type="domain" description="GGDEF" evidence="3">
    <location>
        <begin position="223"/>
        <end position="356"/>
    </location>
</feature>
<keyword evidence="5" id="KW-1185">Reference proteome</keyword>
<dbReference type="InterPro" id="IPR050706">
    <property type="entry name" value="Cyclic-di-GMP_PDE-like"/>
</dbReference>
<dbReference type="InterPro" id="IPR003018">
    <property type="entry name" value="GAF"/>
</dbReference>
<dbReference type="EMBL" id="CP035281">
    <property type="protein sequence ID" value="QAT43677.1"/>
    <property type="molecule type" value="Genomic_DNA"/>
</dbReference>
<dbReference type="InterPro" id="IPR000160">
    <property type="entry name" value="GGDEF_dom"/>
</dbReference>
<dbReference type="PANTHER" id="PTHR33121:SF70">
    <property type="entry name" value="SIGNALING PROTEIN YKOW"/>
    <property type="match status" value="1"/>
</dbReference>
<accession>A0A410PXH9</accession>
<dbReference type="Pfam" id="PF00563">
    <property type="entry name" value="EAL"/>
    <property type="match status" value="1"/>
</dbReference>
<dbReference type="Pfam" id="PF01590">
    <property type="entry name" value="GAF"/>
    <property type="match status" value="1"/>
</dbReference>
<sequence>MPLQLRKTRLPAKRCRDRLSRCVKKSKNSSCGKEKASFKESNCYLHDGSDRSGVTAYSVLGLCRIAFSAEGGVSMKKQSTWIQRLLSVPLMILFILTVYSLNVPNPMIILIIPIVYFTYSDGYISGALSGATSMAYAFYFFLIKTRDPVGGYKVATIILAMASIIFLVGKLKAQDQRNIADLEQHEDALLRMATTDKLTGALNRHAFFERANTIYENSHRQGTSISLLFIDIDYFKQINDQYGHIFGDAVLSRLSGTLENCLRNSDVNCRYGGEEFLLLLADADGDAAQLVASRVMEQVRMIRFEEYPDFRFTVSIGVSSTIPTDPPVIELLIRSADNAMYQAKQEGRNQIAVERLEAGKEDAKPFAHPCFTASSSNGNVGASVADITEIEEERQAFKNLLESEQVIRECMDMLYQAKTLEEAMENALRRAGEYSGADRAYFFSLSGDALVLTNQWCMPQFPPGSRVQKVNLSDFYQLWSLFGNKECIVIESMEQIQPFDMELYQAFHKQEIKSAIFIPLEQNGRLLGIWGVENPSPEKAQSIAPLLLSLRYSLMSTMRRVGYETLLEKLSFEDSLTGLCNRNRYLRDISAFKDVSNTGAVYISMNEMKRLNDTFGHAYGDQILAGYAEKIKRTFSSGISYRMSGDEFVVICRDIPQERFEQQVRTFKMHYAVSQNCHAAIGYHWEEQGEDIRSLIHEAEAWMYEDKKRYYRKSLPGDRYRYYNDNVFHLTEPGILKKSLEEGHFLIYLQPKVSFANRILSGAEALIRYRQEDGTVIPPVQFLPVLEDAKLISLLDFFVFDRTCAMLAQWINQGRNVVPISVNFSRYTLAEQDFLLRLQQVFDRYCIEKKWIVLEVTESVKSVEGMNLLSLIDSIRAAGFFISIDDFGVDFANLSLFSLANFDELKLDKVLVDSIATNQKAQLVIESIVAICRKMNIGVVAEGVETEEQFHLLRQNGCNQAQGYLFSKPIPVVEYEEKYIPVPVGLSKNGARDT</sequence>